<protein>
    <recommendedName>
        <fullName evidence="2">SUZ domain-containing protein</fullName>
    </recommendedName>
</protein>
<dbReference type="InterPro" id="IPR024771">
    <property type="entry name" value="SUZ"/>
</dbReference>
<evidence type="ECO:0000313" key="3">
    <source>
        <dbReference type="EMBL" id="KIM34460.1"/>
    </source>
</evidence>
<feature type="compositionally biased region" description="Low complexity" evidence="1">
    <location>
        <begin position="827"/>
        <end position="839"/>
    </location>
</feature>
<dbReference type="AlphaFoldDB" id="A0A0C3BCA5"/>
<feature type="region of interest" description="Disordered" evidence="1">
    <location>
        <begin position="500"/>
        <end position="697"/>
    </location>
</feature>
<dbReference type="HOGENOM" id="CLU_015422_0_0_1"/>
<feature type="compositionally biased region" description="Polar residues" evidence="1">
    <location>
        <begin position="328"/>
        <end position="356"/>
    </location>
</feature>
<keyword evidence="4" id="KW-1185">Reference proteome</keyword>
<reference evidence="3 4" key="1">
    <citation type="submission" date="2014-04" db="EMBL/GenBank/DDBJ databases">
        <authorList>
            <consortium name="DOE Joint Genome Institute"/>
            <person name="Kuo A."/>
            <person name="Zuccaro A."/>
            <person name="Kohler A."/>
            <person name="Nagy L.G."/>
            <person name="Floudas D."/>
            <person name="Copeland A."/>
            <person name="Barry K.W."/>
            <person name="Cichocki N."/>
            <person name="Veneault-Fourrey C."/>
            <person name="LaButti K."/>
            <person name="Lindquist E.A."/>
            <person name="Lipzen A."/>
            <person name="Lundell T."/>
            <person name="Morin E."/>
            <person name="Murat C."/>
            <person name="Sun H."/>
            <person name="Tunlid A."/>
            <person name="Henrissat B."/>
            <person name="Grigoriev I.V."/>
            <person name="Hibbett D.S."/>
            <person name="Martin F."/>
            <person name="Nordberg H.P."/>
            <person name="Cantor M.N."/>
            <person name="Hua S.X."/>
        </authorList>
    </citation>
    <scope>NUCLEOTIDE SEQUENCE [LARGE SCALE GENOMIC DNA]</scope>
    <source>
        <strain evidence="3 4">MAFF 305830</strain>
    </source>
</reference>
<feature type="compositionally biased region" description="Polar residues" evidence="1">
    <location>
        <begin position="848"/>
        <end position="859"/>
    </location>
</feature>
<dbReference type="CDD" id="cd02642">
    <property type="entry name" value="R3H_encore_like"/>
    <property type="match status" value="1"/>
</dbReference>
<name>A0A0C3BCA5_SERVB</name>
<dbReference type="InterPro" id="IPR036867">
    <property type="entry name" value="R3H_dom_sf"/>
</dbReference>
<feature type="compositionally biased region" description="Pro residues" evidence="1">
    <location>
        <begin position="500"/>
        <end position="519"/>
    </location>
</feature>
<feature type="compositionally biased region" description="Polar residues" evidence="1">
    <location>
        <begin position="520"/>
        <end position="532"/>
    </location>
</feature>
<feature type="compositionally biased region" description="Low complexity" evidence="1">
    <location>
        <begin position="547"/>
        <end position="567"/>
    </location>
</feature>
<dbReference type="Gene3D" id="3.30.1370.50">
    <property type="entry name" value="R3H-like domain"/>
    <property type="match status" value="1"/>
</dbReference>
<feature type="region of interest" description="Disordered" evidence="1">
    <location>
        <begin position="294"/>
        <end position="366"/>
    </location>
</feature>
<feature type="compositionally biased region" description="Low complexity" evidence="1">
    <location>
        <begin position="437"/>
        <end position="461"/>
    </location>
</feature>
<evidence type="ECO:0000313" key="4">
    <source>
        <dbReference type="Proteomes" id="UP000054097"/>
    </source>
</evidence>
<feature type="compositionally biased region" description="Basic and acidic residues" evidence="1">
    <location>
        <begin position="929"/>
        <end position="941"/>
    </location>
</feature>
<dbReference type="OrthoDB" id="278430at2759"/>
<feature type="compositionally biased region" description="Low complexity" evidence="1">
    <location>
        <begin position="772"/>
        <end position="793"/>
    </location>
</feature>
<dbReference type="PANTHER" id="PTHR15672">
    <property type="entry name" value="CAMP-REGULATED PHOSPHOPROTEIN 21 RELATED R3H DOMAIN CONTAINING PROTEIN"/>
    <property type="match status" value="1"/>
</dbReference>
<dbReference type="Pfam" id="PF12752">
    <property type="entry name" value="SUZ"/>
    <property type="match status" value="1"/>
</dbReference>
<feature type="compositionally biased region" description="Pro residues" evidence="1">
    <location>
        <begin position="462"/>
        <end position="478"/>
    </location>
</feature>
<dbReference type="Proteomes" id="UP000054097">
    <property type="component" value="Unassembled WGS sequence"/>
</dbReference>
<dbReference type="SUPFAM" id="SSF82708">
    <property type="entry name" value="R3H domain"/>
    <property type="match status" value="1"/>
</dbReference>
<feature type="domain" description="SUZ" evidence="2">
    <location>
        <begin position="181"/>
        <end position="265"/>
    </location>
</feature>
<organism evidence="3 4">
    <name type="scientific">Serendipita vermifera MAFF 305830</name>
    <dbReference type="NCBI Taxonomy" id="933852"/>
    <lineage>
        <taxon>Eukaryota</taxon>
        <taxon>Fungi</taxon>
        <taxon>Dikarya</taxon>
        <taxon>Basidiomycota</taxon>
        <taxon>Agaricomycotina</taxon>
        <taxon>Agaricomycetes</taxon>
        <taxon>Sebacinales</taxon>
        <taxon>Serendipitaceae</taxon>
        <taxon>Serendipita</taxon>
    </lineage>
</organism>
<dbReference type="GO" id="GO:0003676">
    <property type="term" value="F:nucleic acid binding"/>
    <property type="evidence" value="ECO:0007669"/>
    <property type="project" value="InterPro"/>
</dbReference>
<dbReference type="EMBL" id="KN824277">
    <property type="protein sequence ID" value="KIM34460.1"/>
    <property type="molecule type" value="Genomic_DNA"/>
</dbReference>
<reference evidence="4" key="2">
    <citation type="submission" date="2015-01" db="EMBL/GenBank/DDBJ databases">
        <title>Evolutionary Origins and Diversification of the Mycorrhizal Mutualists.</title>
        <authorList>
            <consortium name="DOE Joint Genome Institute"/>
            <consortium name="Mycorrhizal Genomics Consortium"/>
            <person name="Kohler A."/>
            <person name="Kuo A."/>
            <person name="Nagy L.G."/>
            <person name="Floudas D."/>
            <person name="Copeland A."/>
            <person name="Barry K.W."/>
            <person name="Cichocki N."/>
            <person name="Veneault-Fourrey C."/>
            <person name="LaButti K."/>
            <person name="Lindquist E.A."/>
            <person name="Lipzen A."/>
            <person name="Lundell T."/>
            <person name="Morin E."/>
            <person name="Murat C."/>
            <person name="Riley R."/>
            <person name="Ohm R."/>
            <person name="Sun H."/>
            <person name="Tunlid A."/>
            <person name="Henrissat B."/>
            <person name="Grigoriev I.V."/>
            <person name="Hibbett D.S."/>
            <person name="Martin F."/>
        </authorList>
    </citation>
    <scope>NUCLEOTIDE SEQUENCE [LARGE SCALE GENOMIC DNA]</scope>
    <source>
        <strain evidence="4">MAFF 305830</strain>
    </source>
</reference>
<feature type="region of interest" description="Disordered" evidence="1">
    <location>
        <begin position="69"/>
        <end position="97"/>
    </location>
</feature>
<feature type="region of interest" description="Disordered" evidence="1">
    <location>
        <begin position="214"/>
        <end position="249"/>
    </location>
</feature>
<proteinExistence type="predicted"/>
<feature type="region of interest" description="Disordered" evidence="1">
    <location>
        <begin position="426"/>
        <end position="478"/>
    </location>
</feature>
<dbReference type="PROSITE" id="PS51673">
    <property type="entry name" value="SUZ"/>
    <property type="match status" value="1"/>
</dbReference>
<accession>A0A0C3BCA5</accession>
<feature type="compositionally biased region" description="Low complexity" evidence="1">
    <location>
        <begin position="74"/>
        <end position="94"/>
    </location>
</feature>
<feature type="compositionally biased region" description="Polar residues" evidence="1">
    <location>
        <begin position="9"/>
        <end position="38"/>
    </location>
</feature>
<dbReference type="STRING" id="933852.A0A0C3BCA5"/>
<dbReference type="InterPro" id="IPR051937">
    <property type="entry name" value="R3H_domain_containing"/>
</dbReference>
<feature type="region of interest" description="Disordered" evidence="1">
    <location>
        <begin position="736"/>
        <end position="1004"/>
    </location>
</feature>
<feature type="compositionally biased region" description="Low complexity" evidence="1">
    <location>
        <begin position="740"/>
        <end position="752"/>
    </location>
</feature>
<evidence type="ECO:0000259" key="2">
    <source>
        <dbReference type="PROSITE" id="PS51673"/>
    </source>
</evidence>
<dbReference type="PANTHER" id="PTHR15672:SF8">
    <property type="entry name" value="PROTEIN ENCORE"/>
    <property type="match status" value="1"/>
</dbReference>
<gene>
    <name evidence="3" type="ORF">M408DRAFT_325856</name>
</gene>
<feature type="compositionally biased region" description="Gly residues" evidence="1">
    <location>
        <begin position="621"/>
        <end position="632"/>
    </location>
</feature>
<feature type="region of interest" description="Disordered" evidence="1">
    <location>
        <begin position="1"/>
        <end position="38"/>
    </location>
</feature>
<sequence length="1004" mass="103930">MATEYSGDQPAQCSVPNITFSTEPSNTSSISGGPTTPNTPVLLLARHRDPQGANPVQTIRNTGDMAPVSVLQRPSSAPTSLESSASPAVSSATANQSEPVTVDVDSSIVEALKSSKDRLYVLKLGETMESLISQGVLYAKVELQPASSYQRLLVHRCAAFYHLTQESSQNSVAVIVTADSRIPSKRIAELVPPEESVLPAFQIMRRIDRSKAASRATSVDGSLTDDGDESTRSQGSGSKKKQHMTMEERAAAYKEARSRIFMDFDEKDASASSNGAISSAASTVSFTGGSAGMSSVDGDGASTAPTESEYSAPAGRGKDSWYGGPFNGSDSRVNQMSGGPPNTTLRSTAPPFTSPNVAPPPPTGTVHYIQPTAESSGHQEMANHAQMPPPPGAPAVGSFPPYATPGMYPYYVPYIYPFPYPQPVSFQPPLHGGAPLQETQGQDTQNNQQQQQQQQQQQPHHPSGPVPPGFGPPIAHPMPAQPYPGYVWMAAPAPGYIPVPPHTGPVPSHPSTQPQPPAPNSNISRPTSQASHLSFDPRAQASGQGGHSPHPNQQQQHQQVHGYGAYHPQPGPNAMSPNRGPMQMQSSPPPSVHVNMSNQHQNRPHSIAAGAPYHGPNGSIGQPGPGLHGNGPWGNQNHPASPPNMIGTPVRPQGRGNMLPPTGRQPGPPEANWMPGAAGPPPGALGSKRGGPRTSWGSYSFGPGVGVGGMHTLNPGVGAAVLRAPEGLNIRVLPTITLDGNSTGSSNGSSSSARKRTLANGAANVKSLGDETSSVTSSSSSSSKRTYTSTASSQPPQHHPLPDRPDWVMGSRPQPGGAIYNRSKGTSSSSASNNSSSRSLLPPVALSGTPSPVSNPGQLSSASSSTSGGGDSLSKEFPPLGNDARPGAPTRVTPGGAWNNAGSVKAAIGGADGVTSRAGVAPGGSSNTRFEEADKKFERPPIKSGSALFNPRLPGPSRSKSRDGSQATTDGLTRAVAAVSLEDGEQKEPPSEAPDAENGALVVC</sequence>
<evidence type="ECO:0000256" key="1">
    <source>
        <dbReference type="SAM" id="MobiDB-lite"/>
    </source>
</evidence>